<name>A0A482MLB9_9CAUD</name>
<dbReference type="Proteomes" id="UP000301424">
    <property type="component" value="Segment"/>
</dbReference>
<sequence>MLTKAELITAFKAGSLDEVAAECRRYGTITKDHSFDVAEGRYAGAHRVTGFSHYGINWEVRKHNGNVTSVKRDH</sequence>
<evidence type="ECO:0000313" key="1">
    <source>
        <dbReference type="EMBL" id="QBQ74449.1"/>
    </source>
</evidence>
<gene>
    <name evidence="1" type="ORF">BcepSauron_069</name>
</gene>
<keyword evidence="2" id="KW-1185">Reference proteome</keyword>
<dbReference type="EMBL" id="MK552141">
    <property type="protein sequence ID" value="QBQ74449.1"/>
    <property type="molecule type" value="Genomic_DNA"/>
</dbReference>
<evidence type="ECO:0000313" key="2">
    <source>
        <dbReference type="Proteomes" id="UP000301424"/>
    </source>
</evidence>
<protein>
    <submittedName>
        <fullName evidence="1">Uncharacterized protein</fullName>
    </submittedName>
</protein>
<accession>A0A482MLB9</accession>
<reference evidence="1 2" key="1">
    <citation type="submission" date="2019-02" db="EMBL/GenBank/DDBJ databases">
        <title>Complete genome sequence of Burkholderia cenocepacia phage BcepSauron.</title>
        <authorList>
            <person name="Park K."/>
            <person name="Gonzalez C."/>
            <person name="Liu M."/>
            <person name="Gill J."/>
        </authorList>
    </citation>
    <scope>NUCLEOTIDE SEQUENCE [LARGE SCALE GENOMIC DNA]</scope>
</reference>
<proteinExistence type="predicted"/>
<organism evidence="1 2">
    <name type="scientific">Burkholderia phage BcepSauron</name>
    <dbReference type="NCBI Taxonomy" id="2530033"/>
    <lineage>
        <taxon>Viruses</taxon>
        <taxon>Duplodnaviria</taxon>
        <taxon>Heunggongvirae</taxon>
        <taxon>Uroviricota</taxon>
        <taxon>Caudoviricetes</taxon>
        <taxon>Sarumanvirus</taxon>
        <taxon>Sarumanvirus bcepsauron</taxon>
    </lineage>
</organism>